<evidence type="ECO:0000256" key="4">
    <source>
        <dbReference type="ARBA" id="ARBA00023040"/>
    </source>
</evidence>
<keyword evidence="7" id="KW-0807">Transducer</keyword>
<dbReference type="SUPFAM" id="SSF81321">
    <property type="entry name" value="Family A G protein-coupled receptor-like"/>
    <property type="match status" value="1"/>
</dbReference>
<keyword evidence="4" id="KW-0297">G-protein coupled receptor</keyword>
<evidence type="ECO:0000256" key="2">
    <source>
        <dbReference type="ARBA" id="ARBA00022692"/>
    </source>
</evidence>
<feature type="transmembrane region" description="Helical" evidence="8">
    <location>
        <begin position="227"/>
        <end position="250"/>
    </location>
</feature>
<dbReference type="InterPro" id="IPR017452">
    <property type="entry name" value="GPCR_Rhodpsn_7TM"/>
</dbReference>
<evidence type="ECO:0000256" key="8">
    <source>
        <dbReference type="SAM" id="Phobius"/>
    </source>
</evidence>
<evidence type="ECO:0000313" key="11">
    <source>
        <dbReference type="Proteomes" id="UP000887567"/>
    </source>
</evidence>
<dbReference type="RefSeq" id="XP_020917410.1">
    <property type="nucleotide sequence ID" value="XM_021061751.2"/>
</dbReference>
<comment type="subcellular location">
    <subcellularLocation>
        <location evidence="1">Membrane</location>
        <topology evidence="1">Multi-pass membrane protein</topology>
    </subcellularLocation>
</comment>
<evidence type="ECO:0000256" key="5">
    <source>
        <dbReference type="ARBA" id="ARBA00023136"/>
    </source>
</evidence>
<dbReference type="Gene3D" id="1.20.1070.10">
    <property type="entry name" value="Rhodopsin 7-helix transmembrane proteins"/>
    <property type="match status" value="1"/>
</dbReference>
<evidence type="ECO:0000256" key="7">
    <source>
        <dbReference type="ARBA" id="ARBA00023224"/>
    </source>
</evidence>
<dbReference type="KEGG" id="epa:110254721"/>
<keyword evidence="3 8" id="KW-1133">Transmembrane helix</keyword>
<keyword evidence="2 8" id="KW-0812">Transmembrane</keyword>
<dbReference type="InterPro" id="IPR050125">
    <property type="entry name" value="GPCR_opsins"/>
</dbReference>
<feature type="transmembrane region" description="Helical" evidence="8">
    <location>
        <begin position="47"/>
        <end position="71"/>
    </location>
</feature>
<proteinExistence type="predicted"/>
<dbReference type="GeneID" id="110254721"/>
<keyword evidence="5 8" id="KW-0472">Membrane</keyword>
<dbReference type="PRINTS" id="PR00237">
    <property type="entry name" value="GPCRRHODOPSN"/>
</dbReference>
<dbReference type="PROSITE" id="PS50262">
    <property type="entry name" value="G_PROTEIN_RECEP_F1_2"/>
    <property type="match status" value="1"/>
</dbReference>
<keyword evidence="6" id="KW-0675">Receptor</keyword>
<dbReference type="AlphaFoldDB" id="A0A913YAI8"/>
<evidence type="ECO:0000259" key="9">
    <source>
        <dbReference type="PROSITE" id="PS50262"/>
    </source>
</evidence>
<dbReference type="Proteomes" id="UP000887567">
    <property type="component" value="Unplaced"/>
</dbReference>
<accession>A0A913YAI8</accession>
<reference evidence="10" key="1">
    <citation type="submission" date="2022-11" db="UniProtKB">
        <authorList>
            <consortium name="EnsemblMetazoa"/>
        </authorList>
    </citation>
    <scope>IDENTIFICATION</scope>
</reference>
<keyword evidence="11" id="KW-1185">Reference proteome</keyword>
<dbReference type="PANTHER" id="PTHR24240">
    <property type="entry name" value="OPSIN"/>
    <property type="match status" value="1"/>
</dbReference>
<feature type="transmembrane region" description="Helical" evidence="8">
    <location>
        <begin position="270"/>
        <end position="293"/>
    </location>
</feature>
<protein>
    <recommendedName>
        <fullName evidence="9">G-protein coupled receptors family 1 profile domain-containing protein</fullName>
    </recommendedName>
</protein>
<dbReference type="OrthoDB" id="2101615at2759"/>
<feature type="domain" description="G-protein coupled receptors family 1 profile" evidence="9">
    <location>
        <begin position="30"/>
        <end position="286"/>
    </location>
</feature>
<dbReference type="InterPro" id="IPR000276">
    <property type="entry name" value="GPCR_Rhodpsn"/>
</dbReference>
<feature type="transmembrane region" description="Helical" evidence="8">
    <location>
        <begin position="180"/>
        <end position="206"/>
    </location>
</feature>
<name>A0A913YAI8_EXADI</name>
<dbReference type="EnsemblMetazoa" id="XM_021061751.2">
    <property type="protein sequence ID" value="XP_020917410.1"/>
    <property type="gene ID" value="LOC110254721"/>
</dbReference>
<feature type="transmembrane region" description="Helical" evidence="8">
    <location>
        <begin position="14"/>
        <end position="35"/>
    </location>
</feature>
<dbReference type="GO" id="GO:0016020">
    <property type="term" value="C:membrane"/>
    <property type="evidence" value="ECO:0007669"/>
    <property type="project" value="UniProtKB-SubCell"/>
</dbReference>
<evidence type="ECO:0000256" key="3">
    <source>
        <dbReference type="ARBA" id="ARBA00022989"/>
    </source>
</evidence>
<dbReference type="Pfam" id="PF00001">
    <property type="entry name" value="7tm_1"/>
    <property type="match status" value="1"/>
</dbReference>
<sequence>MNRTTTLSSPTEKALYTAILGLIAVFSLLTNTCVVRIIWKNKKLHGLCYYIFISLCVTHMLLLFVNIPFIIKTVFYPLSRVGHHVCQFQAFALSSCMVASICGIAIICCIRWLAITRPYHYRNVLVKKWLIFPVVGLVWLNATLSSLPPVLGWGSYGYYNERHLCLHRWSPMDANLMSYLIFYCLCAFCLPFSCTAYFQFSSLRVARKQTKRQDKMLTKRRIKRNPLKALTASLCVLGLYLFLWLPHGILVSWWDILHPSKTPPPNLENISMVIAMCSSFTTPLCFIMTDRLLKNSVINSIRSFLIKRNFPQAIAN</sequence>
<organism evidence="10 11">
    <name type="scientific">Exaiptasia diaphana</name>
    <name type="common">Tropical sea anemone</name>
    <name type="synonym">Aiptasia pulchella</name>
    <dbReference type="NCBI Taxonomy" id="2652724"/>
    <lineage>
        <taxon>Eukaryota</taxon>
        <taxon>Metazoa</taxon>
        <taxon>Cnidaria</taxon>
        <taxon>Anthozoa</taxon>
        <taxon>Hexacorallia</taxon>
        <taxon>Actiniaria</taxon>
        <taxon>Aiptasiidae</taxon>
        <taxon>Exaiptasia</taxon>
    </lineage>
</organism>
<evidence type="ECO:0000313" key="10">
    <source>
        <dbReference type="EnsemblMetazoa" id="XP_020917410.1"/>
    </source>
</evidence>
<evidence type="ECO:0000256" key="6">
    <source>
        <dbReference type="ARBA" id="ARBA00023170"/>
    </source>
</evidence>
<dbReference type="CDD" id="cd00637">
    <property type="entry name" value="7tm_classA_rhodopsin-like"/>
    <property type="match status" value="1"/>
</dbReference>
<evidence type="ECO:0000256" key="1">
    <source>
        <dbReference type="ARBA" id="ARBA00004141"/>
    </source>
</evidence>
<feature type="transmembrane region" description="Helical" evidence="8">
    <location>
        <begin position="91"/>
        <end position="113"/>
    </location>
</feature>
<dbReference type="GO" id="GO:0004930">
    <property type="term" value="F:G protein-coupled receptor activity"/>
    <property type="evidence" value="ECO:0007669"/>
    <property type="project" value="UniProtKB-KW"/>
</dbReference>